<keyword evidence="1" id="KW-0812">Transmembrane</keyword>
<proteinExistence type="predicted"/>
<keyword evidence="1" id="KW-1133">Transmembrane helix</keyword>
<name>A0A1G2DA58_9BACT</name>
<dbReference type="EMBL" id="MHLL01000008">
    <property type="protein sequence ID" value="OGZ10509.1"/>
    <property type="molecule type" value="Genomic_DNA"/>
</dbReference>
<gene>
    <name evidence="2" type="ORF">A3D65_04190</name>
</gene>
<protein>
    <submittedName>
        <fullName evidence="2">Uncharacterized protein</fullName>
    </submittedName>
</protein>
<evidence type="ECO:0000313" key="2">
    <source>
        <dbReference type="EMBL" id="OGZ10509.1"/>
    </source>
</evidence>
<organism evidence="2 3">
    <name type="scientific">Candidatus Lloydbacteria bacterium RIFCSPHIGHO2_02_FULL_50_13</name>
    <dbReference type="NCBI Taxonomy" id="1798661"/>
    <lineage>
        <taxon>Bacteria</taxon>
        <taxon>Candidatus Lloydiibacteriota</taxon>
    </lineage>
</organism>
<reference evidence="2 3" key="1">
    <citation type="journal article" date="2016" name="Nat. Commun.">
        <title>Thousands of microbial genomes shed light on interconnected biogeochemical processes in an aquifer system.</title>
        <authorList>
            <person name="Anantharaman K."/>
            <person name="Brown C.T."/>
            <person name="Hug L.A."/>
            <person name="Sharon I."/>
            <person name="Castelle C.J."/>
            <person name="Probst A.J."/>
            <person name="Thomas B.C."/>
            <person name="Singh A."/>
            <person name="Wilkins M.J."/>
            <person name="Karaoz U."/>
            <person name="Brodie E.L."/>
            <person name="Williams K.H."/>
            <person name="Hubbard S.S."/>
            <person name="Banfield J.F."/>
        </authorList>
    </citation>
    <scope>NUCLEOTIDE SEQUENCE [LARGE SCALE GENOMIC DNA]</scope>
</reference>
<dbReference type="AlphaFoldDB" id="A0A1G2DA58"/>
<feature type="transmembrane region" description="Helical" evidence="1">
    <location>
        <begin position="30"/>
        <end position="54"/>
    </location>
</feature>
<keyword evidence="1" id="KW-0472">Membrane</keyword>
<sequence>MELSEKEINELLELTRDNNRMLHRMRRNMIWSKIFTFLYWMVILGVMGASYYFLQPYVTKYWDVYQSTMKTLEGVQQTGSTFQRDISVLLEKAQ</sequence>
<evidence type="ECO:0000313" key="3">
    <source>
        <dbReference type="Proteomes" id="UP000177996"/>
    </source>
</evidence>
<evidence type="ECO:0000256" key="1">
    <source>
        <dbReference type="SAM" id="Phobius"/>
    </source>
</evidence>
<dbReference type="Proteomes" id="UP000177996">
    <property type="component" value="Unassembled WGS sequence"/>
</dbReference>
<comment type="caution">
    <text evidence="2">The sequence shown here is derived from an EMBL/GenBank/DDBJ whole genome shotgun (WGS) entry which is preliminary data.</text>
</comment>
<accession>A0A1G2DA58</accession>